<sequence>MESKYFLEGATGNDVPHCYRLDFCSSVLSITAKPISPDNPNFLRGTLKHMMTTACSINDTDMSCEFFTGTPQCVMLRIALRSHLLTILKSTITREKEESSTKIYLLKFGVYDKPCTLLAIA</sequence>
<organism evidence="1 2">
    <name type="scientific">Allacma fusca</name>
    <dbReference type="NCBI Taxonomy" id="39272"/>
    <lineage>
        <taxon>Eukaryota</taxon>
        <taxon>Metazoa</taxon>
        <taxon>Ecdysozoa</taxon>
        <taxon>Arthropoda</taxon>
        <taxon>Hexapoda</taxon>
        <taxon>Collembola</taxon>
        <taxon>Symphypleona</taxon>
        <taxon>Sminthuridae</taxon>
        <taxon>Allacma</taxon>
    </lineage>
</organism>
<dbReference type="Proteomes" id="UP000708208">
    <property type="component" value="Unassembled WGS sequence"/>
</dbReference>
<protein>
    <submittedName>
        <fullName evidence="1">Uncharacterized protein</fullName>
    </submittedName>
</protein>
<reference evidence="1" key="1">
    <citation type="submission" date="2021-06" db="EMBL/GenBank/DDBJ databases">
        <authorList>
            <person name="Hodson N. C."/>
            <person name="Mongue J. A."/>
            <person name="Jaron S. K."/>
        </authorList>
    </citation>
    <scope>NUCLEOTIDE SEQUENCE</scope>
</reference>
<dbReference type="EMBL" id="CAJVCH010504341">
    <property type="protein sequence ID" value="CAG7821234.1"/>
    <property type="molecule type" value="Genomic_DNA"/>
</dbReference>
<dbReference type="AlphaFoldDB" id="A0A8J2PRH1"/>
<proteinExistence type="predicted"/>
<accession>A0A8J2PRH1</accession>
<name>A0A8J2PRH1_9HEXA</name>
<gene>
    <name evidence="1" type="ORF">AFUS01_LOCUS31583</name>
</gene>
<keyword evidence="2" id="KW-1185">Reference proteome</keyword>
<evidence type="ECO:0000313" key="1">
    <source>
        <dbReference type="EMBL" id="CAG7821234.1"/>
    </source>
</evidence>
<comment type="caution">
    <text evidence="1">The sequence shown here is derived from an EMBL/GenBank/DDBJ whole genome shotgun (WGS) entry which is preliminary data.</text>
</comment>
<evidence type="ECO:0000313" key="2">
    <source>
        <dbReference type="Proteomes" id="UP000708208"/>
    </source>
</evidence>